<dbReference type="InterPro" id="IPR011008">
    <property type="entry name" value="Dimeric_a/b-barrel"/>
</dbReference>
<evidence type="ECO:0000313" key="4">
    <source>
        <dbReference type="Proteomes" id="UP000289437"/>
    </source>
</evidence>
<feature type="domain" description="Stress-response A/B barrel" evidence="2">
    <location>
        <begin position="39"/>
        <end position="130"/>
    </location>
</feature>
<organism evidence="3 4">
    <name type="scientific">Granulicella sibirica</name>
    <dbReference type="NCBI Taxonomy" id="2479048"/>
    <lineage>
        <taxon>Bacteria</taxon>
        <taxon>Pseudomonadati</taxon>
        <taxon>Acidobacteriota</taxon>
        <taxon>Terriglobia</taxon>
        <taxon>Terriglobales</taxon>
        <taxon>Acidobacteriaceae</taxon>
        <taxon>Granulicella</taxon>
    </lineage>
</organism>
<feature type="signal peptide" evidence="1">
    <location>
        <begin position="1"/>
        <end position="32"/>
    </location>
</feature>
<dbReference type="AlphaFoldDB" id="A0A4V1L547"/>
<dbReference type="SMART" id="SM00886">
    <property type="entry name" value="Dabb"/>
    <property type="match status" value="1"/>
</dbReference>
<proteinExistence type="predicted"/>
<dbReference type="Gene3D" id="3.30.70.100">
    <property type="match status" value="1"/>
</dbReference>
<evidence type="ECO:0000256" key="1">
    <source>
        <dbReference type="SAM" id="SignalP"/>
    </source>
</evidence>
<sequence length="132" mass="14379">MPKMTRRGMLRQSGLAAGAITLLSMTPQTASAASNDSSVFHIFAFIWNEGVSAAQKERARKEILSFQGVIPGLMQTHVGPNISPRGKGYTFGGVMQFKDQAALDAYVQHPKHQALLVWLKPLIDAVELDLNS</sequence>
<evidence type="ECO:0000313" key="3">
    <source>
        <dbReference type="EMBL" id="RXH54504.1"/>
    </source>
</evidence>
<keyword evidence="1" id="KW-0732">Signal</keyword>
<reference evidence="3 4" key="1">
    <citation type="submission" date="2018-11" db="EMBL/GenBank/DDBJ databases">
        <authorList>
            <person name="Mardanov A.V."/>
            <person name="Ravin N.V."/>
            <person name="Dedysh S.N."/>
        </authorList>
    </citation>
    <scope>NUCLEOTIDE SEQUENCE [LARGE SCALE GENOMIC DNA]</scope>
    <source>
        <strain evidence="3 4">AF10</strain>
    </source>
</reference>
<keyword evidence="4" id="KW-1185">Reference proteome</keyword>
<dbReference type="Pfam" id="PF07876">
    <property type="entry name" value="Dabb"/>
    <property type="match status" value="1"/>
</dbReference>
<reference evidence="4" key="2">
    <citation type="submission" date="2019-02" db="EMBL/GenBank/DDBJ databases">
        <title>Granulicella sibirica sp. nov., a psychrotolerant acidobacterium isolated from an organic soil layer in forested tundra, West Siberia.</title>
        <authorList>
            <person name="Oshkin I.Y."/>
            <person name="Kulichevskaya I.S."/>
            <person name="Rijpstra W.I.C."/>
            <person name="Sinninghe Damste J.S."/>
            <person name="Rakitin A.L."/>
            <person name="Ravin N.V."/>
            <person name="Dedysh S.N."/>
        </authorList>
    </citation>
    <scope>NUCLEOTIDE SEQUENCE [LARGE SCALE GENOMIC DNA]</scope>
    <source>
        <strain evidence="4">AF10</strain>
    </source>
</reference>
<dbReference type="Proteomes" id="UP000289437">
    <property type="component" value="Unassembled WGS sequence"/>
</dbReference>
<gene>
    <name evidence="3" type="ORF">GRAN_3607</name>
</gene>
<protein>
    <recommendedName>
        <fullName evidence="2">Stress-response A/B barrel domain-containing protein</fullName>
    </recommendedName>
</protein>
<feature type="chain" id="PRO_5020301855" description="Stress-response A/B barrel domain-containing protein" evidence="1">
    <location>
        <begin position="33"/>
        <end position="132"/>
    </location>
</feature>
<dbReference type="InterPro" id="IPR013097">
    <property type="entry name" value="Dabb"/>
</dbReference>
<evidence type="ECO:0000259" key="2">
    <source>
        <dbReference type="PROSITE" id="PS51502"/>
    </source>
</evidence>
<accession>A0A4V1L547</accession>
<dbReference type="EMBL" id="RDSM01000003">
    <property type="protein sequence ID" value="RXH54504.1"/>
    <property type="molecule type" value="Genomic_DNA"/>
</dbReference>
<name>A0A4V1L547_9BACT</name>
<dbReference type="RefSeq" id="WP_241654874.1">
    <property type="nucleotide sequence ID" value="NZ_RDSM01000003.1"/>
</dbReference>
<dbReference type="InterPro" id="IPR006311">
    <property type="entry name" value="TAT_signal"/>
</dbReference>
<dbReference type="PROSITE" id="PS51318">
    <property type="entry name" value="TAT"/>
    <property type="match status" value="1"/>
</dbReference>
<comment type="caution">
    <text evidence="3">The sequence shown here is derived from an EMBL/GenBank/DDBJ whole genome shotgun (WGS) entry which is preliminary data.</text>
</comment>
<dbReference type="SUPFAM" id="SSF54909">
    <property type="entry name" value="Dimeric alpha+beta barrel"/>
    <property type="match status" value="1"/>
</dbReference>
<dbReference type="PROSITE" id="PS51502">
    <property type="entry name" value="S_R_A_B_BARREL"/>
    <property type="match status" value="1"/>
</dbReference>